<keyword evidence="1" id="KW-0472">Membrane</keyword>
<name>A0A857DGT1_9FIRM</name>
<evidence type="ECO:0000313" key="2">
    <source>
        <dbReference type="EMBL" id="QGZ99920.1"/>
    </source>
</evidence>
<organism evidence="2 3">
    <name type="scientific">Dehalobacter restrictus</name>
    <dbReference type="NCBI Taxonomy" id="55583"/>
    <lineage>
        <taxon>Bacteria</taxon>
        <taxon>Bacillati</taxon>
        <taxon>Bacillota</taxon>
        <taxon>Clostridia</taxon>
        <taxon>Eubacteriales</taxon>
        <taxon>Desulfitobacteriaceae</taxon>
        <taxon>Dehalobacter</taxon>
    </lineage>
</organism>
<dbReference type="AlphaFoldDB" id="A0A857DGT1"/>
<dbReference type="EMBL" id="CP046996">
    <property type="protein sequence ID" value="QGZ99920.1"/>
    <property type="molecule type" value="Genomic_DNA"/>
</dbReference>
<protein>
    <submittedName>
        <fullName evidence="2">Dehalogenase</fullName>
    </submittedName>
</protein>
<reference evidence="2 3" key="1">
    <citation type="submission" date="2019-12" db="EMBL/GenBank/DDBJ databases">
        <title>Sequence classification of anaerobic respiratory reductive dehalogenases: First we see many, then we see few.</title>
        <authorList>
            <person name="Molenda O."/>
            <person name="Puentes Jacome L.A."/>
            <person name="Cao X."/>
            <person name="Nesbo C.L."/>
            <person name="Tang S."/>
            <person name="Morson N."/>
            <person name="Patron J."/>
            <person name="Lomheim L."/>
            <person name="Wishart D.S."/>
            <person name="Edwards E.A."/>
        </authorList>
    </citation>
    <scope>NUCLEOTIDE SEQUENCE [LARGE SCALE GENOMIC DNA]</scope>
    <source>
        <strain evidence="2 3">12DCA</strain>
    </source>
</reference>
<feature type="transmembrane region" description="Helical" evidence="1">
    <location>
        <begin position="6"/>
        <end position="24"/>
    </location>
</feature>
<dbReference type="Proteomes" id="UP000430508">
    <property type="component" value="Chromosome"/>
</dbReference>
<evidence type="ECO:0000313" key="3">
    <source>
        <dbReference type="Proteomes" id="UP000430508"/>
    </source>
</evidence>
<evidence type="ECO:0000256" key="1">
    <source>
        <dbReference type="SAM" id="Phobius"/>
    </source>
</evidence>
<proteinExistence type="predicted"/>
<keyword evidence="1" id="KW-0812">Transmembrane</keyword>
<gene>
    <name evidence="2" type="ORF">GQ588_04290</name>
</gene>
<sequence length="105" mass="11741">MGVFLVFIAGIAFLAGILMLKPFMKRENKIMTILNWSLYVIWYLITCTGISFVFLNSRVGHVKATSTGIFLFFGLSVIFAVILARLLGFLGKNGLSLMKQMKEAK</sequence>
<dbReference type="RefSeq" id="WP_141690656.1">
    <property type="nucleotide sequence ID" value="NZ_CP046996.1"/>
</dbReference>
<feature type="transmembrane region" description="Helical" evidence="1">
    <location>
        <begin position="67"/>
        <end position="91"/>
    </location>
</feature>
<keyword evidence="1" id="KW-1133">Transmembrane helix</keyword>
<accession>A0A857DGT1</accession>
<feature type="transmembrane region" description="Helical" evidence="1">
    <location>
        <begin position="36"/>
        <end position="55"/>
    </location>
</feature>